<evidence type="ECO:0000256" key="2">
    <source>
        <dbReference type="ARBA" id="ARBA00022448"/>
    </source>
</evidence>
<keyword evidence="1 10" id="KW-0171">Cobalt transport</keyword>
<evidence type="ECO:0000313" key="13">
    <source>
        <dbReference type="Proteomes" id="UP001550850"/>
    </source>
</evidence>
<comment type="caution">
    <text evidence="12">The sequence shown here is derived from an EMBL/GenBank/DDBJ whole genome shotgun (WGS) entry which is preliminary data.</text>
</comment>
<keyword evidence="5 10" id="KW-0812">Transmembrane</keyword>
<comment type="similarity">
    <text evidence="10">Belongs to the CbiN family.</text>
</comment>
<keyword evidence="13" id="KW-1185">Reference proteome</keyword>
<evidence type="ECO:0000256" key="10">
    <source>
        <dbReference type="HAMAP-Rule" id="MF_00330"/>
    </source>
</evidence>
<keyword evidence="4 10" id="KW-0169">Cobalamin biosynthesis</keyword>
<comment type="subcellular location">
    <subcellularLocation>
        <location evidence="10">Cell membrane</location>
        <topology evidence="10">Multi-pass membrane protein</topology>
    </subcellularLocation>
</comment>
<gene>
    <name evidence="10" type="primary">cbiN</name>
    <name evidence="12" type="ORF">AB0E65_13975</name>
</gene>
<dbReference type="HAMAP" id="MF_00330">
    <property type="entry name" value="CbiN"/>
    <property type="match status" value="1"/>
</dbReference>
<evidence type="ECO:0000256" key="4">
    <source>
        <dbReference type="ARBA" id="ARBA00022573"/>
    </source>
</evidence>
<feature type="transmembrane region" description="Helical" evidence="10">
    <location>
        <begin position="71"/>
        <end position="91"/>
    </location>
</feature>
<dbReference type="Pfam" id="PF02553">
    <property type="entry name" value="CbiN"/>
    <property type="match status" value="1"/>
</dbReference>
<reference evidence="12 13" key="1">
    <citation type="submission" date="2024-06" db="EMBL/GenBank/DDBJ databases">
        <title>The Natural Products Discovery Center: Release of the First 8490 Sequenced Strains for Exploring Actinobacteria Biosynthetic Diversity.</title>
        <authorList>
            <person name="Kalkreuter E."/>
            <person name="Kautsar S.A."/>
            <person name="Yang D."/>
            <person name="Bader C.D."/>
            <person name="Teijaro C.N."/>
            <person name="Fluegel L."/>
            <person name="Davis C.M."/>
            <person name="Simpson J.R."/>
            <person name="Lauterbach L."/>
            <person name="Steele A.D."/>
            <person name="Gui C."/>
            <person name="Meng S."/>
            <person name="Li G."/>
            <person name="Viehrig K."/>
            <person name="Ye F."/>
            <person name="Su P."/>
            <person name="Kiefer A.F."/>
            <person name="Nichols A."/>
            <person name="Cepeda A.J."/>
            <person name="Yan W."/>
            <person name="Fan B."/>
            <person name="Jiang Y."/>
            <person name="Adhikari A."/>
            <person name="Zheng C.-J."/>
            <person name="Schuster L."/>
            <person name="Cowan T.M."/>
            <person name="Smanski M.J."/>
            <person name="Chevrette M.G."/>
            <person name="De Carvalho L.P.S."/>
            <person name="Shen B."/>
        </authorList>
    </citation>
    <scope>NUCLEOTIDE SEQUENCE [LARGE SCALE GENOMIC DNA]</scope>
    <source>
        <strain evidence="12 13">NPDC038104</strain>
    </source>
</reference>
<evidence type="ECO:0000256" key="9">
    <source>
        <dbReference type="ARBA" id="ARBA00023285"/>
    </source>
</evidence>
<comment type="subunit">
    <text evidence="10">Forms an energy-coupling factor (ECF) transporter complex composed of an ATP-binding protein (A component, CbiO), a transmembrane protein (T component, CbiQ) and 2 possible substrate-capture proteins (S components, CbiM and CbiN) of unknown stoichimetry.</text>
</comment>
<dbReference type="NCBIfam" id="TIGR01165">
    <property type="entry name" value="cbiN"/>
    <property type="match status" value="1"/>
</dbReference>
<keyword evidence="3 10" id="KW-1003">Cell membrane</keyword>
<dbReference type="InterPro" id="IPR003705">
    <property type="entry name" value="CbiN"/>
</dbReference>
<keyword evidence="7 10" id="KW-0406">Ion transport</keyword>
<accession>A0ABV2YHV8</accession>
<proteinExistence type="inferred from homology"/>
<keyword evidence="8 10" id="KW-0472">Membrane</keyword>
<dbReference type="PANTHER" id="PTHR38662">
    <property type="entry name" value="COBALT TRANSPORT PROTEIN CBIN"/>
    <property type="match status" value="1"/>
</dbReference>
<organism evidence="12 13">
    <name type="scientific">Streptomyces fragilis</name>
    <dbReference type="NCBI Taxonomy" id="67301"/>
    <lineage>
        <taxon>Bacteria</taxon>
        <taxon>Bacillati</taxon>
        <taxon>Actinomycetota</taxon>
        <taxon>Actinomycetes</taxon>
        <taxon>Kitasatosporales</taxon>
        <taxon>Streptomycetaceae</taxon>
        <taxon>Streptomyces</taxon>
    </lineage>
</organism>
<dbReference type="Proteomes" id="UP001550850">
    <property type="component" value="Unassembled WGS sequence"/>
</dbReference>
<keyword evidence="6 10" id="KW-1133">Transmembrane helix</keyword>
<name>A0ABV2YHV8_9ACTN</name>
<dbReference type="RefSeq" id="WP_108956951.1">
    <property type="nucleotide sequence ID" value="NZ_BEVZ01000010.1"/>
</dbReference>
<evidence type="ECO:0000313" key="12">
    <source>
        <dbReference type="EMBL" id="MEU3555305.1"/>
    </source>
</evidence>
<dbReference type="EMBL" id="JBEZUR010000017">
    <property type="protein sequence ID" value="MEU3555305.1"/>
    <property type="molecule type" value="Genomic_DNA"/>
</dbReference>
<feature type="region of interest" description="Disordered" evidence="11">
    <location>
        <begin position="99"/>
        <end position="149"/>
    </location>
</feature>
<keyword evidence="9 10" id="KW-0170">Cobalt</keyword>
<dbReference type="NCBIfam" id="NF002780">
    <property type="entry name" value="PRK02898.1"/>
    <property type="match status" value="1"/>
</dbReference>
<comment type="function">
    <text evidence="10">Part of the energy-coupling factor (ECF) transporter complex CbiMNOQ involved in cobalt import.</text>
</comment>
<evidence type="ECO:0000256" key="8">
    <source>
        <dbReference type="ARBA" id="ARBA00023136"/>
    </source>
</evidence>
<sequence>MSRNLRINLLLVLTVVAVAVLPVLLGMGDHKPEPFTGADAEAEVAIQEINPDYRPWFSPVYEPPSGEIESGLFALQAAVGAGVVAYCLGLWRGRRQGEARAAAAARAPSDPAGDGTPATPVVVDADAQAPAGSGLAARGVPDDADSGRV</sequence>
<evidence type="ECO:0000256" key="11">
    <source>
        <dbReference type="SAM" id="MobiDB-lite"/>
    </source>
</evidence>
<evidence type="ECO:0000256" key="3">
    <source>
        <dbReference type="ARBA" id="ARBA00022475"/>
    </source>
</evidence>
<evidence type="ECO:0000256" key="6">
    <source>
        <dbReference type="ARBA" id="ARBA00022989"/>
    </source>
</evidence>
<evidence type="ECO:0000256" key="1">
    <source>
        <dbReference type="ARBA" id="ARBA00022426"/>
    </source>
</evidence>
<keyword evidence="2 10" id="KW-0813">Transport</keyword>
<evidence type="ECO:0000256" key="7">
    <source>
        <dbReference type="ARBA" id="ARBA00023065"/>
    </source>
</evidence>
<feature type="compositionally biased region" description="Low complexity" evidence="11">
    <location>
        <begin position="116"/>
        <end position="131"/>
    </location>
</feature>
<dbReference type="PANTHER" id="PTHR38662:SF1">
    <property type="entry name" value="COBALT TRANSPORT PROTEIN CBIN"/>
    <property type="match status" value="1"/>
</dbReference>
<feature type="transmembrane region" description="Helical" evidence="10">
    <location>
        <begin position="7"/>
        <end position="25"/>
    </location>
</feature>
<comment type="pathway">
    <text evidence="10">Cofactor biosynthesis; adenosylcobalamin biosynthesis.</text>
</comment>
<evidence type="ECO:0000256" key="5">
    <source>
        <dbReference type="ARBA" id="ARBA00022692"/>
    </source>
</evidence>
<protein>
    <recommendedName>
        <fullName evidence="10">Cobalt transport protein CbiN</fullName>
    </recommendedName>
    <alternativeName>
        <fullName evidence="10">Energy-coupling factor transporter probable substrate-capture protein CbiN</fullName>
        <shortName evidence="10">ECF transporter S component CbiN</shortName>
    </alternativeName>
</protein>